<proteinExistence type="predicted"/>
<reference evidence="1 2" key="1">
    <citation type="submission" date="2013-01" db="EMBL/GenBank/DDBJ databases">
        <authorList>
            <person name="Bench S."/>
        </authorList>
    </citation>
    <scope>NUCLEOTIDE SEQUENCE [LARGE SCALE GENOMIC DNA]</scope>
    <source>
        <strain evidence="1 2">WH 0402</strain>
    </source>
</reference>
<gene>
    <name evidence="1" type="ORF">CWATWH0402_2465</name>
</gene>
<organism evidence="1 2">
    <name type="scientific">Crocosphaera watsonii WH 0402</name>
    <dbReference type="NCBI Taxonomy" id="1284629"/>
    <lineage>
        <taxon>Bacteria</taxon>
        <taxon>Bacillati</taxon>
        <taxon>Cyanobacteriota</taxon>
        <taxon>Cyanophyceae</taxon>
        <taxon>Oscillatoriophycideae</taxon>
        <taxon>Chroococcales</taxon>
        <taxon>Aphanothecaceae</taxon>
        <taxon>Crocosphaera</taxon>
    </lineage>
</organism>
<name>T2JZW5_CROWT</name>
<reference evidence="1 2" key="2">
    <citation type="submission" date="2013-09" db="EMBL/GenBank/DDBJ databases">
        <title>Whole genome comparison of six Crocosphaera watsonii strains with differing phenotypes.</title>
        <authorList>
            <person name="Bench S.R."/>
            <person name="Heller P."/>
            <person name="Frank I."/>
            <person name="Arciniega M."/>
            <person name="Shilova I.N."/>
            <person name="Zehr J.P."/>
        </authorList>
    </citation>
    <scope>NUCLEOTIDE SEQUENCE [LARGE SCALE GENOMIC DNA]</scope>
    <source>
        <strain evidence="1 2">WH 0402</strain>
    </source>
</reference>
<sequence>MNTHNNTINHNLNILVIYGGEAKEEVEGNKEYKTLQEWENDFNQSHPNCPINVIECPNKFSDLIDKF</sequence>
<comment type="caution">
    <text evidence="1">The sequence shown here is derived from an EMBL/GenBank/DDBJ whole genome shotgun (WGS) entry which is preliminary data.</text>
</comment>
<protein>
    <submittedName>
        <fullName evidence="1">Uncharacterized protein</fullName>
    </submittedName>
</protein>
<evidence type="ECO:0000313" key="1">
    <source>
        <dbReference type="EMBL" id="CCQ70835.1"/>
    </source>
</evidence>
<dbReference type="AlphaFoldDB" id="T2JZW5"/>
<dbReference type="EMBL" id="CAQN01001294">
    <property type="protein sequence ID" value="CCQ70835.1"/>
    <property type="molecule type" value="Genomic_DNA"/>
</dbReference>
<evidence type="ECO:0000313" key="2">
    <source>
        <dbReference type="Proteomes" id="UP000018130"/>
    </source>
</evidence>
<accession>T2JZW5</accession>
<dbReference type="Proteomes" id="UP000018130">
    <property type="component" value="Unassembled WGS sequence"/>
</dbReference>